<reference evidence="3" key="1">
    <citation type="submission" date="2023-07" db="EMBL/GenBank/DDBJ databases">
        <title>A chromosome-level genome assembly of Lolium multiflorum.</title>
        <authorList>
            <person name="Chen Y."/>
            <person name="Copetti D."/>
            <person name="Kolliker R."/>
            <person name="Studer B."/>
        </authorList>
    </citation>
    <scope>NUCLEOTIDE SEQUENCE</scope>
    <source>
        <strain evidence="3">02402/16</strain>
        <tissue evidence="3">Leaf</tissue>
    </source>
</reference>
<proteinExistence type="predicted"/>
<dbReference type="AlphaFoldDB" id="A0AAD8T890"/>
<evidence type="ECO:0000259" key="2">
    <source>
        <dbReference type="PROSITE" id="PS50181"/>
    </source>
</evidence>
<evidence type="ECO:0000313" key="3">
    <source>
        <dbReference type="EMBL" id="KAK1670893.1"/>
    </source>
</evidence>
<dbReference type="InterPro" id="IPR036047">
    <property type="entry name" value="F-box-like_dom_sf"/>
</dbReference>
<dbReference type="PANTHER" id="PTHR34591:SF39">
    <property type="entry name" value="F-BOX DOMAIN-CONTAINING PROTEIN"/>
    <property type="match status" value="1"/>
</dbReference>
<gene>
    <name evidence="3" type="ORF">QYE76_059052</name>
</gene>
<feature type="compositionally biased region" description="Acidic residues" evidence="1">
    <location>
        <begin position="445"/>
        <end position="472"/>
    </location>
</feature>
<evidence type="ECO:0000313" key="4">
    <source>
        <dbReference type="Proteomes" id="UP001231189"/>
    </source>
</evidence>
<sequence length="586" mass="67905">MDHTQTLPDDALADILGRLSPRDLAASRRVRKAWLAVVDARRLLLPHVLQLSVRGLFINYFGYKGPRLFARPSAEPAVDGDLSFLPPYHRGYITIVDHCRGLLLLELLSKLCVVNPATRRWEDFPWVGGYKSYDKPHLVFDPLASPHYEVFLIPEVPYRVALRPPPPKKLPKKVPKKGDWKSTTPKRRDKCGEFSGPFGLINLFSLPTDEPTGEDIDEDDFEYEFIESSSSEPYKQKSDVSTCSESQPTERKDQEEDPHDLEWPPSLWTLNVFSSSTKQWHMRSFLRQGEVTGTMTIVQPDSPEEHVYTGWRRWGRPRWRHSEYWQGSLYVQCNEAFVVRLSLSDCKYQVIRAPIGTEKTNQFLGKSENGVYLATLECRCQLRVWSLTESSGQIDWVLKHDVDLQPLAMANFYGLQDFDKTWTIADDCVHSYYYDYYNFNYDDDDVEDNEEEEDVNLEEELEEEAHEEDDQEGGGVQKANNEMITSEDREWNSDDDNVLNIEDLRTHDSTITFHGFHPYKEVVFLELEPLVGVAYHLKSSKVQYLGKMRPKDCYDSPADGIDELFPYTPCMIGELLKHGWEDPRRY</sequence>
<feature type="region of interest" description="Disordered" evidence="1">
    <location>
        <begin position="445"/>
        <end position="478"/>
    </location>
</feature>
<dbReference type="InterPro" id="IPR001810">
    <property type="entry name" value="F-box_dom"/>
</dbReference>
<dbReference type="PROSITE" id="PS50181">
    <property type="entry name" value="FBOX"/>
    <property type="match status" value="1"/>
</dbReference>
<feature type="region of interest" description="Disordered" evidence="1">
    <location>
        <begin position="227"/>
        <end position="263"/>
    </location>
</feature>
<dbReference type="CDD" id="cd09917">
    <property type="entry name" value="F-box_SF"/>
    <property type="match status" value="1"/>
</dbReference>
<comment type="caution">
    <text evidence="3">The sequence shown here is derived from an EMBL/GenBank/DDBJ whole genome shotgun (WGS) entry which is preliminary data.</text>
</comment>
<organism evidence="3 4">
    <name type="scientific">Lolium multiflorum</name>
    <name type="common">Italian ryegrass</name>
    <name type="synonym">Lolium perenne subsp. multiflorum</name>
    <dbReference type="NCBI Taxonomy" id="4521"/>
    <lineage>
        <taxon>Eukaryota</taxon>
        <taxon>Viridiplantae</taxon>
        <taxon>Streptophyta</taxon>
        <taxon>Embryophyta</taxon>
        <taxon>Tracheophyta</taxon>
        <taxon>Spermatophyta</taxon>
        <taxon>Magnoliopsida</taxon>
        <taxon>Liliopsida</taxon>
        <taxon>Poales</taxon>
        <taxon>Poaceae</taxon>
        <taxon>BOP clade</taxon>
        <taxon>Pooideae</taxon>
        <taxon>Poodae</taxon>
        <taxon>Poeae</taxon>
        <taxon>Poeae Chloroplast Group 2 (Poeae type)</taxon>
        <taxon>Loliodinae</taxon>
        <taxon>Loliinae</taxon>
        <taxon>Lolium</taxon>
    </lineage>
</organism>
<feature type="region of interest" description="Disordered" evidence="1">
    <location>
        <begin position="164"/>
        <end position="194"/>
    </location>
</feature>
<protein>
    <recommendedName>
        <fullName evidence="2">F-box domain-containing protein</fullName>
    </recommendedName>
</protein>
<keyword evidence="4" id="KW-1185">Reference proteome</keyword>
<dbReference type="EMBL" id="JAUUTY010000003">
    <property type="protein sequence ID" value="KAK1670893.1"/>
    <property type="molecule type" value="Genomic_DNA"/>
</dbReference>
<name>A0AAD8T890_LOLMU</name>
<accession>A0AAD8T890</accession>
<dbReference type="SUPFAM" id="SSF81383">
    <property type="entry name" value="F-box domain"/>
    <property type="match status" value="1"/>
</dbReference>
<dbReference type="PANTHER" id="PTHR34591">
    <property type="entry name" value="OS03G0653100 PROTEIN-RELATED"/>
    <property type="match status" value="1"/>
</dbReference>
<feature type="domain" description="F-box" evidence="2">
    <location>
        <begin position="1"/>
        <end position="48"/>
    </location>
</feature>
<dbReference type="Proteomes" id="UP001231189">
    <property type="component" value="Unassembled WGS sequence"/>
</dbReference>
<evidence type="ECO:0000256" key="1">
    <source>
        <dbReference type="SAM" id="MobiDB-lite"/>
    </source>
</evidence>